<dbReference type="Proteomes" id="UP000321805">
    <property type="component" value="Chromosome"/>
</dbReference>
<dbReference type="GO" id="GO:0005524">
    <property type="term" value="F:ATP binding"/>
    <property type="evidence" value="ECO:0007669"/>
    <property type="project" value="UniProtKB-KW"/>
</dbReference>
<dbReference type="EMBL" id="CP042430">
    <property type="protein sequence ID" value="QEC49891.1"/>
    <property type="molecule type" value="Genomic_DNA"/>
</dbReference>
<dbReference type="PROSITE" id="PS50043">
    <property type="entry name" value="HTH_LUXR_2"/>
    <property type="match status" value="1"/>
</dbReference>
<dbReference type="InterPro" id="IPR011990">
    <property type="entry name" value="TPR-like_helical_dom_sf"/>
</dbReference>
<dbReference type="InterPro" id="IPR036388">
    <property type="entry name" value="WH-like_DNA-bd_sf"/>
</dbReference>
<dbReference type="Gene3D" id="1.10.10.10">
    <property type="entry name" value="Winged helix-like DNA-binding domain superfamily/Winged helix DNA-binding domain"/>
    <property type="match status" value="1"/>
</dbReference>
<dbReference type="PANTHER" id="PTHR16305:SF35">
    <property type="entry name" value="TRANSCRIPTIONAL ACTIVATOR DOMAIN"/>
    <property type="match status" value="1"/>
</dbReference>
<dbReference type="GO" id="GO:0006355">
    <property type="term" value="P:regulation of DNA-templated transcription"/>
    <property type="evidence" value="ECO:0007669"/>
    <property type="project" value="InterPro"/>
</dbReference>
<dbReference type="AlphaFoldDB" id="A0A5B8UB93"/>
<dbReference type="Pfam" id="PF00196">
    <property type="entry name" value="GerE"/>
    <property type="match status" value="1"/>
</dbReference>
<dbReference type="KEGG" id="bsol:FSW04_21520"/>
<dbReference type="SUPFAM" id="SSF46894">
    <property type="entry name" value="C-terminal effector domain of the bipartite response regulators"/>
    <property type="match status" value="1"/>
</dbReference>
<gene>
    <name evidence="5" type="ORF">FSW04_21520</name>
</gene>
<dbReference type="Gene3D" id="1.25.40.10">
    <property type="entry name" value="Tetratricopeptide repeat domain"/>
    <property type="match status" value="1"/>
</dbReference>
<feature type="domain" description="HTH luxR-type" evidence="4">
    <location>
        <begin position="789"/>
        <end position="854"/>
    </location>
</feature>
<evidence type="ECO:0000256" key="2">
    <source>
        <dbReference type="ARBA" id="ARBA00022840"/>
    </source>
</evidence>
<proteinExistence type="predicted"/>
<protein>
    <submittedName>
        <fullName evidence="5">AAA family ATPase</fullName>
    </submittedName>
</protein>
<name>A0A5B8UB93_9ACTN</name>
<feature type="region of interest" description="Disordered" evidence="3">
    <location>
        <begin position="778"/>
        <end position="798"/>
    </location>
</feature>
<dbReference type="SMART" id="SM00421">
    <property type="entry name" value="HTH_LUXR"/>
    <property type="match status" value="1"/>
</dbReference>
<dbReference type="InterPro" id="IPR027417">
    <property type="entry name" value="P-loop_NTPase"/>
</dbReference>
<evidence type="ECO:0000313" key="5">
    <source>
        <dbReference type="EMBL" id="QEC49891.1"/>
    </source>
</evidence>
<keyword evidence="2" id="KW-0067">ATP-binding</keyword>
<dbReference type="PRINTS" id="PR00038">
    <property type="entry name" value="HTHLUXR"/>
</dbReference>
<dbReference type="SUPFAM" id="SSF52540">
    <property type="entry name" value="P-loop containing nucleoside triphosphate hydrolases"/>
    <property type="match status" value="1"/>
</dbReference>
<dbReference type="CDD" id="cd06170">
    <property type="entry name" value="LuxR_C_like"/>
    <property type="match status" value="1"/>
</dbReference>
<dbReference type="InterPro" id="IPR016032">
    <property type="entry name" value="Sig_transdc_resp-reg_C-effctor"/>
</dbReference>
<dbReference type="GO" id="GO:0003677">
    <property type="term" value="F:DNA binding"/>
    <property type="evidence" value="ECO:0007669"/>
    <property type="project" value="InterPro"/>
</dbReference>
<evidence type="ECO:0000256" key="3">
    <source>
        <dbReference type="SAM" id="MobiDB-lite"/>
    </source>
</evidence>
<dbReference type="RefSeq" id="WP_146922256.1">
    <property type="nucleotide sequence ID" value="NZ_CP042430.1"/>
</dbReference>
<dbReference type="OrthoDB" id="5476461at2"/>
<dbReference type="GO" id="GO:0005737">
    <property type="term" value="C:cytoplasm"/>
    <property type="evidence" value="ECO:0007669"/>
    <property type="project" value="TreeGrafter"/>
</dbReference>
<dbReference type="PANTHER" id="PTHR16305">
    <property type="entry name" value="TESTICULAR SOLUBLE ADENYLYL CYCLASE"/>
    <property type="match status" value="1"/>
</dbReference>
<keyword evidence="6" id="KW-1185">Reference proteome</keyword>
<dbReference type="InterPro" id="IPR041664">
    <property type="entry name" value="AAA_16"/>
</dbReference>
<keyword evidence="1" id="KW-0547">Nucleotide-binding</keyword>
<sequence>MSGLLERADELAALDAVVADLDRDRGRLVLVGGEAGIGKTSLVRVLGARAGGVRALVGACEPLSVPIPLAPLRELAEASGGFDLLALETQDRLRLTSALLGALARVAPVVAVIEDAHWADPTTLDVVRLLARRVEHSRVAVIVTYRDDEVGANPQLEQLLGDLVTAPAVRRMRLGPLSETAVRALAAPAGIDPVRLARITGGNPFLVTEVIAAGEEMPASVRDATLARAGRLSGRARDVVEAAAVIGQRVAPGTLEAVAPGSGAGLGEALARGVLVHDGATLGFRHELVRAAIESSIPAHRRTELHGRVVAALEGMPETDDHARLAHHAELAGMVDAACRHAVIAADEAERVSALREAGLQAQRALRLGRSLSDPDRFELLLQASRTANFASAELDEPLAPAEEAVALARRLGDPVREGRALVALAGPLWSLDRVTEARAAAEHAVAVLEQTPDRAALGRAHATHIRMLATAFDPAAALTEGSRALAAATAAGLEATRIDLEVSLGLARGHLGDPAAGAALVAALRDARAAGLPIPTVRCCVNRVYVAVMLRQHALVDDATREAAAVLDEHQATIPRNVVELYRARSLLDRGRWDEALAIATLPDRALAAEVPMARAMVAIVAVRRGELGARERLDHAWQDLRDVSEGSRHVAIQALRIEAAWIEGDHDAARRLLAAARAAPAARWFARPAGDLALWAARLGMASEVPGGAPDAVALELAGDWRRAVAAWRRASAPYEAALAALPGDDRAAREAVGLLHRLGADAAARAFGRERAALGSRVPRGPRPSTRAHPAGLTRREQEVLEQLATGSTNPGIAAALHISERTAAHHVAAILGKLGTVDRRDAVQQARERGLLAPR</sequence>
<dbReference type="Pfam" id="PF13191">
    <property type="entry name" value="AAA_16"/>
    <property type="match status" value="1"/>
</dbReference>
<dbReference type="InterPro" id="IPR000792">
    <property type="entry name" value="Tscrpt_reg_LuxR_C"/>
</dbReference>
<dbReference type="GO" id="GO:0004016">
    <property type="term" value="F:adenylate cyclase activity"/>
    <property type="evidence" value="ECO:0007669"/>
    <property type="project" value="TreeGrafter"/>
</dbReference>
<evidence type="ECO:0000313" key="6">
    <source>
        <dbReference type="Proteomes" id="UP000321805"/>
    </source>
</evidence>
<evidence type="ECO:0000256" key="1">
    <source>
        <dbReference type="ARBA" id="ARBA00022741"/>
    </source>
</evidence>
<reference evidence="5 6" key="1">
    <citation type="journal article" date="2018" name="J. Microbiol.">
        <title>Baekduia soli gen. nov., sp. nov., a novel bacterium isolated from the soil of Baekdu Mountain and proposal of a novel family name, Baekduiaceae fam. nov.</title>
        <authorList>
            <person name="An D.S."/>
            <person name="Siddiqi M.Z."/>
            <person name="Kim K.H."/>
            <person name="Yu H.S."/>
            <person name="Im W.T."/>
        </authorList>
    </citation>
    <scope>NUCLEOTIDE SEQUENCE [LARGE SCALE GENOMIC DNA]</scope>
    <source>
        <strain evidence="5 6">BR7-21</strain>
    </source>
</reference>
<accession>A0A5B8UB93</accession>
<organism evidence="5 6">
    <name type="scientific">Baekduia soli</name>
    <dbReference type="NCBI Taxonomy" id="496014"/>
    <lineage>
        <taxon>Bacteria</taxon>
        <taxon>Bacillati</taxon>
        <taxon>Actinomycetota</taxon>
        <taxon>Thermoleophilia</taxon>
        <taxon>Solirubrobacterales</taxon>
        <taxon>Baekduiaceae</taxon>
        <taxon>Baekduia</taxon>
    </lineage>
</organism>
<evidence type="ECO:0000259" key="4">
    <source>
        <dbReference type="PROSITE" id="PS50043"/>
    </source>
</evidence>